<feature type="domain" description="K Homology" evidence="6">
    <location>
        <begin position="421"/>
        <end position="489"/>
    </location>
</feature>
<dbReference type="SMART" id="SM00322">
    <property type="entry name" value="KH"/>
    <property type="match status" value="13"/>
</dbReference>
<keyword evidence="4" id="KW-0175">Coiled coil</keyword>
<feature type="compositionally biased region" description="Polar residues" evidence="5">
    <location>
        <begin position="722"/>
        <end position="755"/>
    </location>
</feature>
<reference evidence="7" key="1">
    <citation type="submission" date="2022-07" db="EMBL/GenBank/DDBJ databases">
        <title>Phylogenomic reconstructions and comparative analyses of Kickxellomycotina fungi.</title>
        <authorList>
            <person name="Reynolds N.K."/>
            <person name="Stajich J.E."/>
            <person name="Barry K."/>
            <person name="Grigoriev I.V."/>
            <person name="Crous P."/>
            <person name="Smith M.E."/>
        </authorList>
    </citation>
    <scope>NUCLEOTIDE SEQUENCE</scope>
    <source>
        <strain evidence="7">NBRC 100468</strain>
    </source>
</reference>
<feature type="region of interest" description="Disordered" evidence="5">
    <location>
        <begin position="94"/>
        <end position="169"/>
    </location>
</feature>
<evidence type="ECO:0000313" key="7">
    <source>
        <dbReference type="EMBL" id="KAJ1913475.1"/>
    </source>
</evidence>
<gene>
    <name evidence="7" type="ORF">H4219_005200</name>
</gene>
<dbReference type="PROSITE" id="PS50084">
    <property type="entry name" value="KH_TYPE_1"/>
    <property type="match status" value="8"/>
</dbReference>
<dbReference type="Proteomes" id="UP001150538">
    <property type="component" value="Unassembled WGS sequence"/>
</dbReference>
<proteinExistence type="predicted"/>
<feature type="region of interest" description="Disordered" evidence="5">
    <location>
        <begin position="932"/>
        <end position="964"/>
    </location>
</feature>
<feature type="region of interest" description="Disordered" evidence="5">
    <location>
        <begin position="1"/>
        <end position="48"/>
    </location>
</feature>
<feature type="domain" description="K Homology" evidence="6">
    <location>
        <begin position="179"/>
        <end position="255"/>
    </location>
</feature>
<dbReference type="CDD" id="cd22408">
    <property type="entry name" value="KH-I_Vigilin_rpt4"/>
    <property type="match status" value="1"/>
</dbReference>
<keyword evidence="2 3" id="KW-0694">RNA-binding</keyword>
<keyword evidence="8" id="KW-1185">Reference proteome</keyword>
<feature type="domain" description="K Homology" evidence="6">
    <location>
        <begin position="256"/>
        <end position="330"/>
    </location>
</feature>
<dbReference type="OrthoDB" id="10027144at2759"/>
<evidence type="ECO:0000256" key="2">
    <source>
        <dbReference type="ARBA" id="ARBA00022884"/>
    </source>
</evidence>
<dbReference type="SUPFAM" id="SSF54791">
    <property type="entry name" value="Eukaryotic type KH-domain (KH-domain type I)"/>
    <property type="match status" value="9"/>
</dbReference>
<feature type="compositionally biased region" description="Basic and acidic residues" evidence="5">
    <location>
        <begin position="955"/>
        <end position="964"/>
    </location>
</feature>
<dbReference type="PANTHER" id="PTHR10288">
    <property type="entry name" value="KH DOMAIN CONTAINING RNA BINDING PROTEIN"/>
    <property type="match status" value="1"/>
</dbReference>
<feature type="domain" description="K Homology" evidence="6">
    <location>
        <begin position="677"/>
        <end position="806"/>
    </location>
</feature>
<feature type="domain" description="K Homology" evidence="6">
    <location>
        <begin position="988"/>
        <end position="1071"/>
    </location>
</feature>
<feature type="domain" description="K Homology" evidence="6">
    <location>
        <begin position="1075"/>
        <end position="1158"/>
    </location>
</feature>
<feature type="domain" description="K Homology" evidence="6">
    <location>
        <begin position="893"/>
        <end position="983"/>
    </location>
</feature>
<evidence type="ECO:0000256" key="3">
    <source>
        <dbReference type="PROSITE-ProRule" id="PRU00117"/>
    </source>
</evidence>
<keyword evidence="1" id="KW-0677">Repeat</keyword>
<feature type="domain" description="K Homology" evidence="6">
    <location>
        <begin position="815"/>
        <end position="889"/>
    </location>
</feature>
<dbReference type="InterPro" id="IPR057778">
    <property type="entry name" value="KH_Vigilin_N"/>
</dbReference>
<evidence type="ECO:0000313" key="8">
    <source>
        <dbReference type="Proteomes" id="UP001150538"/>
    </source>
</evidence>
<name>A0A9W7ZUV3_9FUNG</name>
<evidence type="ECO:0000259" key="6">
    <source>
        <dbReference type="SMART" id="SM00322"/>
    </source>
</evidence>
<feature type="domain" description="K Homology" evidence="6">
    <location>
        <begin position="1245"/>
        <end position="1315"/>
    </location>
</feature>
<evidence type="ECO:0000256" key="1">
    <source>
        <dbReference type="ARBA" id="ARBA00022737"/>
    </source>
</evidence>
<dbReference type="Pfam" id="PF00013">
    <property type="entry name" value="KH_1"/>
    <property type="match status" value="8"/>
</dbReference>
<dbReference type="EMBL" id="JANBPU010000260">
    <property type="protein sequence ID" value="KAJ1913475.1"/>
    <property type="molecule type" value="Genomic_DNA"/>
</dbReference>
<feature type="region of interest" description="Disordered" evidence="5">
    <location>
        <begin position="721"/>
        <end position="782"/>
    </location>
</feature>
<feature type="compositionally biased region" description="Polar residues" evidence="5">
    <location>
        <begin position="7"/>
        <end position="45"/>
    </location>
</feature>
<sequence>MIPEYSWQDSSIPSTQNVNDAGNDDGNQIDFSQQKQLTTSAQDFSGFSGHGTGNISLATDQFGQLQLGDLDSSLLQAGVIEALGLGYEQKQVEQQQQQQQQQQQGEDKQAVAGPSGKSAPKNNKKHFVSDIKSEEAFPSLGAANPVRQTPASKWGQMRSNDNTKKLPGSAMLAGKGKVEVSREVIDLPLAQSGPGNSAQDDNSTSISEAVNQIMKRTGTKIEVSRAVQLQTITFLVTGPKDNIAQARREIISNLSPKITAVVQVPAEARSFIVGTKGKTLQTIQNRTGTKITLPKMSDNAEAAELITDVTIYGETQGVSLAKAEILNIAEQKTSKKAIRVTQVPMNFYPLIAGVNGKNLKAWKKEFEDISIVVPNRPISSAPENSRLPTSTKDAISIVGNSKSVEALIQKLKALSEKLKSDLSSVPLTIPHQQHRFITGPKNSIVNNIMDTTGCVVDIPPASSSSNTITIYGPEQAVLKAIGLVMERANSSSIDIIDPTQFHRTERPVLYAQRALRYLLYRQKHLRAEKEFEVEVSVPSFATLIKAKEPREVQVEVIGKSADNVRAAVQSLSRFFHDLPPYHFNMVQIEPHLHEVVKGPKDTNLARMRDTKSIDLVFPPTASTNAINLPSSEILIVYEGFNPNIEKIRDSSEKEEAVRELIRSTISEVRTTSLGATDYTATILEIPSIYHLTLLGQKGNNIKDIRKAAKVEEGQTVVIEFGSLSQPTGSAPGSGQPSRASTPMTTGSDGFPQDSTSSSKSKKKKNKKKNAEAKVPPPKPLTENEVAVKGRSGVVERVAAELTKRYKKLKEYSDLHSFIEEVQVPSNMLSRVIGKGYANLNRIRGDKDIRIDVVEGNSGFTSRPGMAKIQIQGIRKEVEKAKADLRELIEHLEDQVTEIINIDSALHPALVGPKGRFVRRLEEKYVVFIRFPHSHSNETPNDSDDEYGPGIGVSSDKLRPNEIRIRGGRKGVESAKKELLDLADYEKEHAYTETIQVPGRFLRHILGRAGSRVNEIKDSTGARIDIGNHTPSAGADDDGEYEAASNEEVPVKLTGTKDAVREAKKQVQAIVKEQALQMDVKLNIPSKHHRYLIGTSGARIRDLIKECGGDADKAIGEKACRVQFPRQGVTTGPEADIVSIRGDRNVVKKLQAKIEALVAERERMITVTINVPVDQHRYIIGRGGQNLQNLQKAHSVEIHFTSSSREHSAKLGGAESQSSDPTSVTITGFPENCESAKNAMLVLVKDQKAVTVPFDVHRRIGGRSSILWKKIRTECDVTVDAPQKPDSVNKTPVLWILRGDKENIPKALEQIKKAIDKITNAHTERINVSSRLHRYIIGPRGSTISHIREQTDCEINVPKSDCAPEDREWVVITGDKEDIQRAVDMIEDAIENRA</sequence>
<protein>
    <recommendedName>
        <fullName evidence="6">K Homology domain-containing protein</fullName>
    </recommendedName>
</protein>
<feature type="coiled-coil region" evidence="4">
    <location>
        <begin position="870"/>
        <end position="901"/>
    </location>
</feature>
<comment type="caution">
    <text evidence="7">The sequence shown here is derived from an EMBL/GenBank/DDBJ whole genome shotgun (WGS) entry which is preliminary data.</text>
</comment>
<feature type="domain" description="K Homology" evidence="6">
    <location>
        <begin position="1162"/>
        <end position="1244"/>
    </location>
</feature>
<feature type="compositionally biased region" description="Polar residues" evidence="5">
    <location>
        <begin position="1214"/>
        <end position="1223"/>
    </location>
</feature>
<dbReference type="GO" id="GO:0003723">
    <property type="term" value="F:RNA binding"/>
    <property type="evidence" value="ECO:0007669"/>
    <property type="project" value="UniProtKB-UniRule"/>
</dbReference>
<organism evidence="7 8">
    <name type="scientific">Mycoemilia scoparia</name>
    <dbReference type="NCBI Taxonomy" id="417184"/>
    <lineage>
        <taxon>Eukaryota</taxon>
        <taxon>Fungi</taxon>
        <taxon>Fungi incertae sedis</taxon>
        <taxon>Zoopagomycota</taxon>
        <taxon>Kickxellomycotina</taxon>
        <taxon>Kickxellomycetes</taxon>
        <taxon>Kickxellales</taxon>
        <taxon>Kickxellaceae</taxon>
        <taxon>Mycoemilia</taxon>
    </lineage>
</organism>
<feature type="region of interest" description="Disordered" evidence="5">
    <location>
        <begin position="1200"/>
        <end position="1223"/>
    </location>
</feature>
<dbReference type="InterPro" id="IPR036612">
    <property type="entry name" value="KH_dom_type_1_sf"/>
</dbReference>
<evidence type="ECO:0000256" key="5">
    <source>
        <dbReference type="SAM" id="MobiDB-lite"/>
    </source>
</evidence>
<feature type="domain" description="K Homology" evidence="6">
    <location>
        <begin position="1319"/>
        <end position="1390"/>
    </location>
</feature>
<dbReference type="InterPro" id="IPR004087">
    <property type="entry name" value="KH_dom"/>
</dbReference>
<feature type="compositionally biased region" description="Low complexity" evidence="5">
    <location>
        <begin position="94"/>
        <end position="104"/>
    </location>
</feature>
<accession>A0A9W7ZUV3</accession>
<dbReference type="InterPro" id="IPR004088">
    <property type="entry name" value="KH_dom_type_1"/>
</dbReference>
<dbReference type="Gene3D" id="3.30.1370.10">
    <property type="entry name" value="K Homology domain, type 1"/>
    <property type="match status" value="12"/>
</dbReference>
<feature type="coiled-coil region" evidence="4">
    <location>
        <begin position="1139"/>
        <end position="1166"/>
    </location>
</feature>
<feature type="domain" description="K Homology" evidence="6">
    <location>
        <begin position="332"/>
        <end position="416"/>
    </location>
</feature>
<feature type="domain" description="K Homology" evidence="6">
    <location>
        <begin position="580"/>
        <end position="666"/>
    </location>
</feature>
<dbReference type="Pfam" id="PF24668">
    <property type="entry name" value="KH_Vigilin"/>
    <property type="match status" value="1"/>
</dbReference>
<evidence type="ECO:0000256" key="4">
    <source>
        <dbReference type="SAM" id="Coils"/>
    </source>
</evidence>